<reference evidence="1 2" key="1">
    <citation type="submission" date="2018-08" db="EMBL/GenBank/DDBJ databases">
        <title>Genome sequencing of Agrobacterium vitis strain ICMP 10754.</title>
        <authorList>
            <person name="Visnovsky S.B."/>
            <person name="Pitman A.R."/>
        </authorList>
    </citation>
    <scope>NUCLEOTIDE SEQUENCE [LARGE SCALE GENOMIC DNA]</scope>
    <source>
        <strain evidence="1 2">ICMP 10754</strain>
    </source>
</reference>
<dbReference type="AlphaFoldDB" id="A0A368NV20"/>
<dbReference type="Proteomes" id="UP000436911">
    <property type="component" value="Unassembled WGS sequence"/>
</dbReference>
<dbReference type="EMBL" id="QUSG01000009">
    <property type="protein sequence ID" value="KAA3525802.1"/>
    <property type="molecule type" value="Genomic_DNA"/>
</dbReference>
<dbReference type="GeneID" id="60682581"/>
<organism evidence="1 2">
    <name type="scientific">Agrobacterium vitis</name>
    <name type="common">Rhizobium vitis</name>
    <dbReference type="NCBI Taxonomy" id="373"/>
    <lineage>
        <taxon>Bacteria</taxon>
        <taxon>Pseudomonadati</taxon>
        <taxon>Pseudomonadota</taxon>
        <taxon>Alphaproteobacteria</taxon>
        <taxon>Hyphomicrobiales</taxon>
        <taxon>Rhizobiaceae</taxon>
        <taxon>Rhizobium/Agrobacterium group</taxon>
        <taxon>Agrobacterium</taxon>
    </lineage>
</organism>
<dbReference type="OrthoDB" id="7366131at2"/>
<protein>
    <submittedName>
        <fullName evidence="1">Uncharacterized protein</fullName>
    </submittedName>
</protein>
<comment type="caution">
    <text evidence="1">The sequence shown here is derived from an EMBL/GenBank/DDBJ whole genome shotgun (WGS) entry which is preliminary data.</text>
</comment>
<evidence type="ECO:0000313" key="1">
    <source>
        <dbReference type="EMBL" id="KAA3525802.1"/>
    </source>
</evidence>
<proteinExistence type="predicted"/>
<accession>A0A368NV20</accession>
<name>A0A368NV20_AGRVI</name>
<dbReference type="RefSeq" id="WP_060715576.1">
    <property type="nucleotide sequence ID" value="NZ_CP055265.1"/>
</dbReference>
<evidence type="ECO:0000313" key="2">
    <source>
        <dbReference type="Proteomes" id="UP000436911"/>
    </source>
</evidence>
<sequence>MNVHVKTKPPGQAPQPADIAHFMQILSCIPDVQTACWMGTEFLAQLAPQDLQEATVALSHVHPFFLPDIDNDAAENLKLCLGRFAETVLQARLTAHRAKNLNLLVAGTPGSADSVGHALRKTLGLRSANLVTMAYSDYSASLFGANLSSKELDELALQRNGLDGVGYVAEHPVLCTPYVARQMALYGIRPIVTTRNFFVSLICTDDALMQARGLQNSMGEGFFDDGLPACYQDLPLEKRLDLLVDAQAVWYAQFVASWQKCEASGQVKPLWVSYEKDILGDVHPLAGKIADFIGGHHADATAIAQALTDEKATNTIMADKSLPYRAKIIPVPIRDRAMTIFDRYAGDADLKSLFGE</sequence>
<gene>
    <name evidence="1" type="ORF">DXT89_17240</name>
</gene>